<dbReference type="InterPro" id="IPR029069">
    <property type="entry name" value="HotDog_dom_sf"/>
</dbReference>
<dbReference type="Gene3D" id="3.30.300.30">
    <property type="match status" value="1"/>
</dbReference>
<dbReference type="PANTHER" id="PTHR45398">
    <property type="match status" value="1"/>
</dbReference>
<dbReference type="InterPro" id="IPR045851">
    <property type="entry name" value="AMP-bd_C_sf"/>
</dbReference>
<accession>A0ABX5LZH0</accession>
<dbReference type="Pfam" id="PF22818">
    <property type="entry name" value="ApeI-like"/>
    <property type="match status" value="1"/>
</dbReference>
<dbReference type="PANTHER" id="PTHR45398:SF1">
    <property type="entry name" value="ENZYME, PUTATIVE (JCVI)-RELATED"/>
    <property type="match status" value="1"/>
</dbReference>
<name>A0ABX5LZH0_9GAMM</name>
<reference evidence="3 4" key="1">
    <citation type="submission" date="2015-03" db="EMBL/GenBank/DDBJ databases">
        <authorList>
            <person name="Krishnan R."/>
            <person name="Midha S."/>
            <person name="Patil P.B."/>
            <person name="Rameshkumar N."/>
        </authorList>
    </citation>
    <scope>NUCLEOTIDE SEQUENCE [LARGE SCALE GENOMIC DNA]</scope>
    <source>
        <strain evidence="3 4">L1E11</strain>
    </source>
</reference>
<dbReference type="Pfam" id="PF00501">
    <property type="entry name" value="AMP-binding"/>
    <property type="match status" value="1"/>
</dbReference>
<dbReference type="EMBL" id="LAPT01000055">
    <property type="protein sequence ID" value="PXF31040.1"/>
    <property type="molecule type" value="Genomic_DNA"/>
</dbReference>
<evidence type="ECO:0000313" key="3">
    <source>
        <dbReference type="EMBL" id="PXF31040.1"/>
    </source>
</evidence>
<dbReference type="Gene3D" id="3.10.129.10">
    <property type="entry name" value="Hotdog Thioesterase"/>
    <property type="match status" value="1"/>
</dbReference>
<sequence>MVAVDRGQVLRREQLLTRVRYWCACIQQHDSGSLWGLYNPDAFEFSAQLLALWLSGKTACLPGDNLPETRAALLERVSAVLGDWEGAVTDSANGQGVPSLSLPAADALVVEVYTSGSTGAPKAIGKKLRQLTAELQAHAQHWPYQPDEVVLSTVSHQHIYGLLFRILRPLAEGVPFERRLCHYLEDLYITSQCYGQSTLISSPSHLERLPQTPEWQMLGRRWQRVFSSAAPLSRQTSLRNQTFFGMPIVEIYGSSETGGIAWRIQRPEQEACWTPLAGVTLRSDQNQLLELRSPHLPDTGWYTQPDRIEWQGEGSGFLLLGRTDRIAKIEGKRLSLTAMEQALNSLGEVEKAHALVLSGRRDEVAVVLQLSRWGQQQRQALGQHELLRGLKAALARQFEAVVLPRRWRIVEVLPWNSQGKLTQQALQALFAHTATARPALPLTIQCDVTGNEACLQLQIPDELLYFDGHFDQAPILPGVVQVHWAQYFAKECFAEQFGTLGAFVGLERVKFQQLLRPSMALELLLQLEPDKGYLTFQYRTATVPFSSGRFRYVVE</sequence>
<protein>
    <recommendedName>
        <fullName evidence="5">AMP-dependent synthetase/ligase domain-containing protein</fullName>
    </recommendedName>
</protein>
<evidence type="ECO:0008006" key="5">
    <source>
        <dbReference type="Google" id="ProtNLM"/>
    </source>
</evidence>
<dbReference type="Gene3D" id="3.40.50.12780">
    <property type="entry name" value="N-terminal domain of ligase-like"/>
    <property type="match status" value="1"/>
</dbReference>
<dbReference type="InterPro" id="IPR042099">
    <property type="entry name" value="ANL_N_sf"/>
</dbReference>
<keyword evidence="4" id="KW-1185">Reference proteome</keyword>
<dbReference type="Proteomes" id="UP000248090">
    <property type="component" value="Unassembled WGS sequence"/>
</dbReference>
<feature type="domain" description="AMP-dependent synthetase/ligase" evidence="1">
    <location>
        <begin position="98"/>
        <end position="272"/>
    </location>
</feature>
<dbReference type="InterPro" id="IPR000873">
    <property type="entry name" value="AMP-dep_synth/lig_dom"/>
</dbReference>
<dbReference type="SUPFAM" id="SSF56801">
    <property type="entry name" value="Acetyl-CoA synthetase-like"/>
    <property type="match status" value="1"/>
</dbReference>
<evidence type="ECO:0000259" key="1">
    <source>
        <dbReference type="Pfam" id="PF00501"/>
    </source>
</evidence>
<comment type="caution">
    <text evidence="3">The sequence shown here is derived from an EMBL/GenBank/DDBJ whole genome shotgun (WGS) entry which is preliminary data.</text>
</comment>
<gene>
    <name evidence="3" type="ORF">WH50_12085</name>
</gene>
<feature type="domain" description="ApeI dehydratase-like" evidence="2">
    <location>
        <begin position="448"/>
        <end position="549"/>
    </location>
</feature>
<evidence type="ECO:0000313" key="4">
    <source>
        <dbReference type="Proteomes" id="UP000248090"/>
    </source>
</evidence>
<dbReference type="SUPFAM" id="SSF54637">
    <property type="entry name" value="Thioesterase/thiol ester dehydrase-isomerase"/>
    <property type="match status" value="1"/>
</dbReference>
<organism evidence="3 4">
    <name type="scientific">Pokkaliibacter plantistimulans</name>
    <dbReference type="NCBI Taxonomy" id="1635171"/>
    <lineage>
        <taxon>Bacteria</taxon>
        <taxon>Pseudomonadati</taxon>
        <taxon>Pseudomonadota</taxon>
        <taxon>Gammaproteobacteria</taxon>
        <taxon>Oceanospirillales</taxon>
        <taxon>Balneatrichaceae</taxon>
        <taxon>Pokkaliibacter</taxon>
    </lineage>
</organism>
<proteinExistence type="predicted"/>
<evidence type="ECO:0000259" key="2">
    <source>
        <dbReference type="Pfam" id="PF22818"/>
    </source>
</evidence>
<dbReference type="InterPro" id="IPR054545">
    <property type="entry name" value="ApeI-like"/>
</dbReference>